<evidence type="ECO:0000256" key="3">
    <source>
        <dbReference type="ARBA" id="ARBA00068693"/>
    </source>
</evidence>
<dbReference type="Proteomes" id="UP001295444">
    <property type="component" value="Chromosome 08"/>
</dbReference>
<dbReference type="GO" id="GO:0001227">
    <property type="term" value="F:DNA-binding transcription repressor activity, RNA polymerase II-specific"/>
    <property type="evidence" value="ECO:0007669"/>
    <property type="project" value="InterPro"/>
</dbReference>
<evidence type="ECO:0000256" key="5">
    <source>
        <dbReference type="SAM" id="MobiDB-lite"/>
    </source>
</evidence>
<evidence type="ECO:0000256" key="2">
    <source>
        <dbReference type="ARBA" id="ARBA00023054"/>
    </source>
</evidence>
<dbReference type="FunFam" id="2.60.40.150:FF:000104">
    <property type="entry name" value="coiled-coil and C2 domain-containing protein 1B"/>
    <property type="match status" value="1"/>
</dbReference>
<dbReference type="PANTHER" id="PTHR13076">
    <property type="entry name" value="COILED-COIL AND C2 DOMAIN-CONTAINING PROTEIN 1-LIKE"/>
    <property type="match status" value="1"/>
</dbReference>
<dbReference type="SMART" id="SM00239">
    <property type="entry name" value="C2"/>
    <property type="match status" value="1"/>
</dbReference>
<dbReference type="AlphaFoldDB" id="A0AAD1SS81"/>
<feature type="region of interest" description="Disordered" evidence="5">
    <location>
        <begin position="420"/>
        <end position="505"/>
    </location>
</feature>
<dbReference type="CDD" id="cd08690">
    <property type="entry name" value="C2_Freud-1"/>
    <property type="match status" value="1"/>
</dbReference>
<evidence type="ECO:0000256" key="4">
    <source>
        <dbReference type="SAM" id="Coils"/>
    </source>
</evidence>
<dbReference type="InterPro" id="IPR039725">
    <property type="entry name" value="CC2D1A/B"/>
</dbReference>
<dbReference type="InterPro" id="IPR000008">
    <property type="entry name" value="C2_dom"/>
</dbReference>
<feature type="region of interest" description="Disordered" evidence="5">
    <location>
        <begin position="1"/>
        <end position="20"/>
    </location>
</feature>
<feature type="compositionally biased region" description="Low complexity" evidence="5">
    <location>
        <begin position="9"/>
        <end position="20"/>
    </location>
</feature>
<proteinExistence type="inferred from homology"/>
<name>A0AAD1SS81_PELCU</name>
<dbReference type="InterPro" id="IPR006608">
    <property type="entry name" value="CC2D1A/B_DM14"/>
</dbReference>
<comment type="similarity">
    <text evidence="1">Belongs to the CC2D1 family.</text>
</comment>
<feature type="compositionally biased region" description="Acidic residues" evidence="5">
    <location>
        <begin position="458"/>
        <end position="467"/>
    </location>
</feature>
<reference evidence="7" key="1">
    <citation type="submission" date="2022-03" db="EMBL/GenBank/DDBJ databases">
        <authorList>
            <person name="Alioto T."/>
            <person name="Alioto T."/>
            <person name="Gomez Garrido J."/>
        </authorList>
    </citation>
    <scope>NUCLEOTIDE SEQUENCE</scope>
</reference>
<dbReference type="InterPro" id="IPR037772">
    <property type="entry name" value="C2_Freud"/>
</dbReference>
<dbReference type="EMBL" id="OW240919">
    <property type="protein sequence ID" value="CAH2310838.1"/>
    <property type="molecule type" value="Genomic_DNA"/>
</dbReference>
<dbReference type="PANTHER" id="PTHR13076:SF5">
    <property type="entry name" value="COILED-COIL AND C2 DOMAIN-CONTAINING PROTEIN 1B"/>
    <property type="match status" value="1"/>
</dbReference>
<organism evidence="7 8">
    <name type="scientific">Pelobates cultripes</name>
    <name type="common">Western spadefoot toad</name>
    <dbReference type="NCBI Taxonomy" id="61616"/>
    <lineage>
        <taxon>Eukaryota</taxon>
        <taxon>Metazoa</taxon>
        <taxon>Chordata</taxon>
        <taxon>Craniata</taxon>
        <taxon>Vertebrata</taxon>
        <taxon>Euteleostomi</taxon>
        <taxon>Amphibia</taxon>
        <taxon>Batrachia</taxon>
        <taxon>Anura</taxon>
        <taxon>Pelobatoidea</taxon>
        <taxon>Pelobatidae</taxon>
        <taxon>Pelobates</taxon>
    </lineage>
</organism>
<dbReference type="InterPro" id="IPR035892">
    <property type="entry name" value="C2_domain_sf"/>
</dbReference>
<feature type="coiled-coil region" evidence="4">
    <location>
        <begin position="514"/>
        <end position="541"/>
    </location>
</feature>
<evidence type="ECO:0000313" key="8">
    <source>
        <dbReference type="Proteomes" id="UP001295444"/>
    </source>
</evidence>
<dbReference type="SMART" id="SM00685">
    <property type="entry name" value="DM14"/>
    <property type="match status" value="4"/>
</dbReference>
<keyword evidence="2 4" id="KW-0175">Coiled coil</keyword>
<dbReference type="Pfam" id="PF21528">
    <property type="entry name" value="CC2D1A-B_DM14"/>
    <property type="match status" value="4"/>
</dbReference>
<evidence type="ECO:0000313" key="7">
    <source>
        <dbReference type="EMBL" id="CAH2310838.1"/>
    </source>
</evidence>
<evidence type="ECO:0000256" key="1">
    <source>
        <dbReference type="ARBA" id="ARBA00010672"/>
    </source>
</evidence>
<dbReference type="SUPFAM" id="SSF49562">
    <property type="entry name" value="C2 domain (Calcium/lipid-binding domain, CaLB)"/>
    <property type="match status" value="1"/>
</dbReference>
<feature type="compositionally biased region" description="Polar residues" evidence="5">
    <location>
        <begin position="494"/>
        <end position="505"/>
    </location>
</feature>
<feature type="region of interest" description="Disordered" evidence="5">
    <location>
        <begin position="130"/>
        <end position="156"/>
    </location>
</feature>
<dbReference type="PROSITE" id="PS50004">
    <property type="entry name" value="C2"/>
    <property type="match status" value="1"/>
</dbReference>
<gene>
    <name evidence="7" type="ORF">PECUL_23A006577</name>
</gene>
<sequence>MLGRKAGKKNAQVKGQGAAAAKQMGLFVDFNPDDMMMMGIPDDADDADLEAELAALTGAEAVSKPKSKGKAPLPMEHIEKLAQDCMRDSDGDDLEDEDLEQDEDLLAELQEVVGEEMEVEMLHPVSSLAAPDEPAEPVKPHTSPVMEQQHVSQGTGGGLLQTLEERISNYKTAISNAKLAKENTKARRYERGLKTLESMLASVRQGRAVNEEEIPPLVSTGKTADSSQAEPPESIAPQEQLVDLSISSMENTEISASQGPTGGMVAEVGTSDGQASTPADMDSRTLLLTRQGEYKVAALKAKQSGDVEKAKEYMKISKKFSAVMEALESGQPVDLSNMPPAPEEHDVKVSVPVPDDPNPTSTQGTPAVLQALQQRMEKYKSAAQQAKSAGDDRKARMHERIAKQYQDAIRAHKAGRQTNLAELPVPPGFPPLPGLEDNAGEMSVESALETAQKLANADVDEGEEDDQPEKPPVPKKPTQIVKPLSPTVPHIEETSANAKSEISIENTKPVEHLSSEGRDQLEFLENRRKQYRRAALQAKQRNDLEQAKQHMRVAHTLQVSIDQVRSGKLVDISKIPGLPLDEDNDFVVIEPEDAKPLQNSDDVYSQLLKMLQEQHEKCLRYSKQFTQMGNVTETTRFEKMAEDCKKNCSILQLSQAQGLDPPPYHFEDKTLKIVRVFSELSSTEMLLIVVRGINLPAPSGTAPNDLNAFVKFEFPYPSTEQPQKNKTSVIKNTNSPEYEQSFKLNINRNHRGFKRVVQTKGVKFEIFNKGVFLLKSDKQIGTANVKLDKLESQCEIREIVEVFDGRKQTGGKLEVKVRLREPLNGQDLQTVTEKWLVLGQIPRK</sequence>
<feature type="coiled-coil region" evidence="4">
    <location>
        <begin position="160"/>
        <end position="199"/>
    </location>
</feature>
<dbReference type="Pfam" id="PF00168">
    <property type="entry name" value="C2"/>
    <property type="match status" value="1"/>
</dbReference>
<protein>
    <recommendedName>
        <fullName evidence="3">Coiled-coil and C2 domain-containing protein 1B</fullName>
    </recommendedName>
</protein>
<evidence type="ECO:0000259" key="6">
    <source>
        <dbReference type="PROSITE" id="PS50004"/>
    </source>
</evidence>
<feature type="domain" description="C2" evidence="6">
    <location>
        <begin position="665"/>
        <end position="800"/>
    </location>
</feature>
<keyword evidence="8" id="KW-1185">Reference proteome</keyword>
<dbReference type="Gene3D" id="2.60.40.150">
    <property type="entry name" value="C2 domain"/>
    <property type="match status" value="1"/>
</dbReference>
<feature type="compositionally biased region" description="Pro residues" evidence="5">
    <location>
        <begin position="424"/>
        <end position="433"/>
    </location>
</feature>
<accession>A0AAD1SS81</accession>